<dbReference type="InterPro" id="IPR051522">
    <property type="entry name" value="ISC_assembly_LYR"/>
</dbReference>
<feature type="region of interest" description="Disordered" evidence="2">
    <location>
        <begin position="82"/>
        <end position="106"/>
    </location>
</feature>
<keyword evidence="5" id="KW-1185">Reference proteome</keyword>
<reference evidence="5" key="1">
    <citation type="journal article" date="2014" name="Proc. Natl. Acad. Sci. U.S.A.">
        <title>Extensive sampling of basidiomycete genomes demonstrates inadequacy of the white-rot/brown-rot paradigm for wood decay fungi.</title>
        <authorList>
            <person name="Riley R."/>
            <person name="Salamov A.A."/>
            <person name="Brown D.W."/>
            <person name="Nagy L.G."/>
            <person name="Floudas D."/>
            <person name="Held B.W."/>
            <person name="Levasseur A."/>
            <person name="Lombard V."/>
            <person name="Morin E."/>
            <person name="Otillar R."/>
            <person name="Lindquist E.A."/>
            <person name="Sun H."/>
            <person name="LaButti K.M."/>
            <person name="Schmutz J."/>
            <person name="Jabbour D."/>
            <person name="Luo H."/>
            <person name="Baker S.E."/>
            <person name="Pisabarro A.G."/>
            <person name="Walton J.D."/>
            <person name="Blanchette R.A."/>
            <person name="Henrissat B."/>
            <person name="Martin F."/>
            <person name="Cullen D."/>
            <person name="Hibbett D.S."/>
            <person name="Grigoriev I.V."/>
        </authorList>
    </citation>
    <scope>NUCLEOTIDE SEQUENCE [LARGE SCALE GENOMIC DNA]</scope>
    <source>
        <strain evidence="5">FD-172 SS1</strain>
    </source>
</reference>
<dbReference type="HOGENOM" id="CLU_120076_2_1_1"/>
<dbReference type="FunCoup" id="A0A067LWI9">
    <property type="interactions" value="162"/>
</dbReference>
<dbReference type="STRING" id="930990.A0A067LWI9"/>
<dbReference type="GO" id="GO:0005739">
    <property type="term" value="C:mitochondrion"/>
    <property type="evidence" value="ECO:0007669"/>
    <property type="project" value="TreeGrafter"/>
</dbReference>
<dbReference type="EMBL" id="KL198105">
    <property type="protein sequence ID" value="KDQ07554.1"/>
    <property type="molecule type" value="Genomic_DNA"/>
</dbReference>
<dbReference type="InterPro" id="IPR008011">
    <property type="entry name" value="Complex1_LYR_dom"/>
</dbReference>
<evidence type="ECO:0000259" key="3">
    <source>
        <dbReference type="Pfam" id="PF05347"/>
    </source>
</evidence>
<comment type="similarity">
    <text evidence="1">Belongs to the complex I LYR family.</text>
</comment>
<gene>
    <name evidence="4" type="ORF">BOTBODRAFT_166958</name>
</gene>
<dbReference type="CDD" id="cd20264">
    <property type="entry name" value="Complex1_LYR_LYRM4"/>
    <property type="match status" value="1"/>
</dbReference>
<dbReference type="GO" id="GO:1990221">
    <property type="term" value="C:L-cysteine desulfurase complex"/>
    <property type="evidence" value="ECO:0007669"/>
    <property type="project" value="TreeGrafter"/>
</dbReference>
<dbReference type="OrthoDB" id="275715at2759"/>
<evidence type="ECO:0000256" key="1">
    <source>
        <dbReference type="ARBA" id="ARBA00009508"/>
    </source>
</evidence>
<dbReference type="InterPro" id="IPR045297">
    <property type="entry name" value="Complex1_LYR_LYRM4"/>
</dbReference>
<protein>
    <recommendedName>
        <fullName evidence="3">Complex 1 LYR protein domain-containing protein</fullName>
    </recommendedName>
</protein>
<feature type="domain" description="Complex 1 LYR protein" evidence="3">
    <location>
        <begin position="7"/>
        <end position="64"/>
    </location>
</feature>
<sequence>MASPTRAQVLSLYGNLLRASNSFYSYNFREYFVRNTRQRFRAHQSEADSARIKALYEDGLRELNVIRQAAAMNRLYAGPRLVVEKSGTPPSPYEGGKAGEGGGDAS</sequence>
<dbReference type="PANTHER" id="PTHR13166">
    <property type="entry name" value="PROTEIN C6ORF149"/>
    <property type="match status" value="1"/>
</dbReference>
<organism evidence="4 5">
    <name type="scientific">Botryobasidium botryosum (strain FD-172 SS1)</name>
    <dbReference type="NCBI Taxonomy" id="930990"/>
    <lineage>
        <taxon>Eukaryota</taxon>
        <taxon>Fungi</taxon>
        <taxon>Dikarya</taxon>
        <taxon>Basidiomycota</taxon>
        <taxon>Agaricomycotina</taxon>
        <taxon>Agaricomycetes</taxon>
        <taxon>Cantharellales</taxon>
        <taxon>Botryobasidiaceae</taxon>
        <taxon>Botryobasidium</taxon>
    </lineage>
</organism>
<evidence type="ECO:0000313" key="4">
    <source>
        <dbReference type="EMBL" id="KDQ07554.1"/>
    </source>
</evidence>
<feature type="compositionally biased region" description="Gly residues" evidence="2">
    <location>
        <begin position="96"/>
        <end position="106"/>
    </location>
</feature>
<proteinExistence type="inferred from homology"/>
<evidence type="ECO:0000313" key="5">
    <source>
        <dbReference type="Proteomes" id="UP000027195"/>
    </source>
</evidence>
<dbReference type="Pfam" id="PF05347">
    <property type="entry name" value="Complex1_LYR"/>
    <property type="match status" value="1"/>
</dbReference>
<dbReference type="PANTHER" id="PTHR13166:SF7">
    <property type="entry name" value="LYR MOTIF-CONTAINING PROTEIN 4"/>
    <property type="match status" value="1"/>
</dbReference>
<dbReference type="AlphaFoldDB" id="A0A067LWI9"/>
<dbReference type="GO" id="GO:0016226">
    <property type="term" value="P:iron-sulfur cluster assembly"/>
    <property type="evidence" value="ECO:0007669"/>
    <property type="project" value="InterPro"/>
</dbReference>
<evidence type="ECO:0000256" key="2">
    <source>
        <dbReference type="SAM" id="MobiDB-lite"/>
    </source>
</evidence>
<dbReference type="InParanoid" id="A0A067LWI9"/>
<name>A0A067LWI9_BOTB1</name>
<dbReference type="Proteomes" id="UP000027195">
    <property type="component" value="Unassembled WGS sequence"/>
</dbReference>
<accession>A0A067LWI9</accession>